<proteinExistence type="predicted"/>
<evidence type="ECO:0000313" key="1">
    <source>
        <dbReference type="EMBL" id="SFS86078.1"/>
    </source>
</evidence>
<evidence type="ECO:0000313" key="2">
    <source>
        <dbReference type="Proteomes" id="UP000198852"/>
    </source>
</evidence>
<dbReference type="Proteomes" id="UP000198852">
    <property type="component" value="Unassembled WGS sequence"/>
</dbReference>
<sequence>MLSSQESALIAVPRSGGVRAKHDGNDVQLEPVPRLEWSLATEAHPPATEAATPASLRRSWIHTASERQVLELFRKLNGAQHRLPAPWWLRALDRGDLASRAEAFGIEDEVHAILSSRPGWVFVPWVDVSEAGYWEYAPSDRGDVRMPTTIVLTDEHDGWLNAVPAHGDTESLPVPTSTAKLLSLLPQVEAW</sequence>
<reference evidence="2" key="1">
    <citation type="submission" date="2016-10" db="EMBL/GenBank/DDBJ databases">
        <authorList>
            <person name="Varghese N."/>
            <person name="Submissions S."/>
        </authorList>
    </citation>
    <scope>NUCLEOTIDE SEQUENCE [LARGE SCALE GENOMIC DNA]</scope>
    <source>
        <strain evidence="2">DSM 44771</strain>
    </source>
</reference>
<dbReference type="AlphaFoldDB" id="A0A1I6TAC7"/>
<name>A0A1I6TAC7_9PSEU</name>
<dbReference type="EMBL" id="FOZX01000006">
    <property type="protein sequence ID" value="SFS86078.1"/>
    <property type="molecule type" value="Genomic_DNA"/>
</dbReference>
<dbReference type="STRING" id="95161.SAMN05660874_03807"/>
<protein>
    <submittedName>
        <fullName evidence="1">Uncharacterized protein</fullName>
    </submittedName>
</protein>
<gene>
    <name evidence="1" type="ORF">SAMN05660874_03807</name>
</gene>
<dbReference type="RefSeq" id="WP_245775961.1">
    <property type="nucleotide sequence ID" value="NZ_FOZX01000006.1"/>
</dbReference>
<accession>A0A1I6TAC7</accession>
<keyword evidence="2" id="KW-1185">Reference proteome</keyword>
<organism evidence="1 2">
    <name type="scientific">Saccharopolyspora flava</name>
    <dbReference type="NCBI Taxonomy" id="95161"/>
    <lineage>
        <taxon>Bacteria</taxon>
        <taxon>Bacillati</taxon>
        <taxon>Actinomycetota</taxon>
        <taxon>Actinomycetes</taxon>
        <taxon>Pseudonocardiales</taxon>
        <taxon>Pseudonocardiaceae</taxon>
        <taxon>Saccharopolyspora</taxon>
    </lineage>
</organism>